<dbReference type="SUPFAM" id="SSF54928">
    <property type="entry name" value="RNA-binding domain, RBD"/>
    <property type="match status" value="1"/>
</dbReference>
<dbReference type="RefSeq" id="XP_033449796.1">
    <property type="nucleotide sequence ID" value="XM_033589263.1"/>
</dbReference>
<proteinExistence type="predicted"/>
<dbReference type="GO" id="GO:0003676">
    <property type="term" value="F:nucleic acid binding"/>
    <property type="evidence" value="ECO:0007669"/>
    <property type="project" value="InterPro"/>
</dbReference>
<feature type="non-terminal residue" evidence="1">
    <location>
        <position position="1"/>
    </location>
</feature>
<dbReference type="InterPro" id="IPR035979">
    <property type="entry name" value="RBD_domain_sf"/>
</dbReference>
<accession>A0A6A5RQV2</accession>
<evidence type="ECO:0000313" key="1">
    <source>
        <dbReference type="EMBL" id="KAF1929548.1"/>
    </source>
</evidence>
<gene>
    <name evidence="1" type="ORF">M421DRAFT_31736</name>
</gene>
<organism evidence="1 2">
    <name type="scientific">Didymella exigua CBS 183.55</name>
    <dbReference type="NCBI Taxonomy" id="1150837"/>
    <lineage>
        <taxon>Eukaryota</taxon>
        <taxon>Fungi</taxon>
        <taxon>Dikarya</taxon>
        <taxon>Ascomycota</taxon>
        <taxon>Pezizomycotina</taxon>
        <taxon>Dothideomycetes</taxon>
        <taxon>Pleosporomycetidae</taxon>
        <taxon>Pleosporales</taxon>
        <taxon>Pleosporineae</taxon>
        <taxon>Didymellaceae</taxon>
        <taxon>Didymella</taxon>
    </lineage>
</organism>
<reference evidence="1" key="1">
    <citation type="journal article" date="2020" name="Stud. Mycol.">
        <title>101 Dothideomycetes genomes: a test case for predicting lifestyles and emergence of pathogens.</title>
        <authorList>
            <person name="Haridas S."/>
            <person name="Albert R."/>
            <person name="Binder M."/>
            <person name="Bloem J."/>
            <person name="Labutti K."/>
            <person name="Salamov A."/>
            <person name="Andreopoulos B."/>
            <person name="Baker S."/>
            <person name="Barry K."/>
            <person name="Bills G."/>
            <person name="Bluhm B."/>
            <person name="Cannon C."/>
            <person name="Castanera R."/>
            <person name="Culley D."/>
            <person name="Daum C."/>
            <person name="Ezra D."/>
            <person name="Gonzalez J."/>
            <person name="Henrissat B."/>
            <person name="Kuo A."/>
            <person name="Liang C."/>
            <person name="Lipzen A."/>
            <person name="Lutzoni F."/>
            <person name="Magnuson J."/>
            <person name="Mondo S."/>
            <person name="Nolan M."/>
            <person name="Ohm R."/>
            <person name="Pangilinan J."/>
            <person name="Park H.-J."/>
            <person name="Ramirez L."/>
            <person name="Alfaro M."/>
            <person name="Sun H."/>
            <person name="Tritt A."/>
            <person name="Yoshinaga Y."/>
            <person name="Zwiers L.-H."/>
            <person name="Turgeon B."/>
            <person name="Goodwin S."/>
            <person name="Spatafora J."/>
            <person name="Crous P."/>
            <person name="Grigoriev I."/>
        </authorList>
    </citation>
    <scope>NUCLEOTIDE SEQUENCE</scope>
    <source>
        <strain evidence="1">CBS 183.55</strain>
    </source>
</reference>
<dbReference type="AlphaFoldDB" id="A0A6A5RQV2"/>
<evidence type="ECO:0000313" key="2">
    <source>
        <dbReference type="Proteomes" id="UP000800082"/>
    </source>
</evidence>
<feature type="non-terminal residue" evidence="1">
    <location>
        <position position="120"/>
    </location>
</feature>
<keyword evidence="2" id="KW-1185">Reference proteome</keyword>
<dbReference type="GeneID" id="54346910"/>
<dbReference type="OrthoDB" id="3796937at2759"/>
<dbReference type="EMBL" id="ML978965">
    <property type="protein sequence ID" value="KAF1929548.1"/>
    <property type="molecule type" value="Genomic_DNA"/>
</dbReference>
<sequence length="120" mass="13640">PLLDNDEAQREKKEVAVAHTEEALQKTIASVMHVEVENRRKAEATKLQRRLVVSNLAAGADVDEMERLFWTVDITFLPDRHLLKRTQTAHVDFCCRESAVQASYVSGQVYGLIFDVRLAM</sequence>
<protein>
    <recommendedName>
        <fullName evidence="3">RRM domain-containing protein</fullName>
    </recommendedName>
</protein>
<evidence type="ECO:0008006" key="3">
    <source>
        <dbReference type="Google" id="ProtNLM"/>
    </source>
</evidence>
<name>A0A6A5RQV2_9PLEO</name>
<dbReference type="Proteomes" id="UP000800082">
    <property type="component" value="Unassembled WGS sequence"/>
</dbReference>